<dbReference type="InterPro" id="IPR051332">
    <property type="entry name" value="Fosfomycin_Res_Enzymes"/>
</dbReference>
<dbReference type="Pfam" id="PF00903">
    <property type="entry name" value="Glyoxalase"/>
    <property type="match status" value="1"/>
</dbReference>
<evidence type="ECO:0000256" key="1">
    <source>
        <dbReference type="ARBA" id="ARBA00022723"/>
    </source>
</evidence>
<evidence type="ECO:0000313" key="4">
    <source>
        <dbReference type="Proteomes" id="UP001589836"/>
    </source>
</evidence>
<dbReference type="Gene3D" id="3.10.180.10">
    <property type="entry name" value="2,3-Dihydroxybiphenyl 1,2-Dioxygenase, domain 1"/>
    <property type="match status" value="1"/>
</dbReference>
<gene>
    <name evidence="3" type="ORF">ACFFGV_07500</name>
</gene>
<proteinExistence type="predicted"/>
<reference evidence="3 4" key="1">
    <citation type="submission" date="2024-09" db="EMBL/GenBank/DDBJ databases">
        <authorList>
            <person name="Sun Q."/>
            <person name="Mori K."/>
        </authorList>
    </citation>
    <scope>NUCLEOTIDE SEQUENCE [LARGE SCALE GENOMIC DNA]</scope>
    <source>
        <strain evidence="3 4">NCAIM B.02529</strain>
    </source>
</reference>
<keyword evidence="1" id="KW-0479">Metal-binding</keyword>
<comment type="caution">
    <text evidence="3">The sequence shown here is derived from an EMBL/GenBank/DDBJ whole genome shotgun (WGS) entry which is preliminary data.</text>
</comment>
<evidence type="ECO:0000313" key="3">
    <source>
        <dbReference type="EMBL" id="MFC0523427.1"/>
    </source>
</evidence>
<dbReference type="EMBL" id="JBHLTP010000004">
    <property type="protein sequence ID" value="MFC0523427.1"/>
    <property type="molecule type" value="Genomic_DNA"/>
</dbReference>
<dbReference type="PANTHER" id="PTHR36113:SF6">
    <property type="entry name" value="FOSFOMYCIN RESISTANCE PROTEIN FOSX"/>
    <property type="match status" value="1"/>
</dbReference>
<dbReference type="InterPro" id="IPR004360">
    <property type="entry name" value="Glyas_Fos-R_dOase_dom"/>
</dbReference>
<sequence>MNVQGFNHVTINVKSLHESLPFYVDALGMDLVHKGSKDAYLEWGSAWICLQERGDYSDQRIETLGVDHVAFTINEENFHNAAQQLKEKNIPIVRGPVQRGGGWTINFLDPDGANIELHTGSLKERMKHWGGME</sequence>
<dbReference type="InterPro" id="IPR037523">
    <property type="entry name" value="VOC_core"/>
</dbReference>
<feature type="domain" description="VOC" evidence="2">
    <location>
        <begin position="5"/>
        <end position="120"/>
    </location>
</feature>
<dbReference type="RefSeq" id="WP_377346204.1">
    <property type="nucleotide sequence ID" value="NZ_JBHLTP010000004.1"/>
</dbReference>
<accession>A0ABV6LM93</accession>
<dbReference type="Proteomes" id="UP001589836">
    <property type="component" value="Unassembled WGS sequence"/>
</dbReference>
<name>A0ABV6LM93_9BACI</name>
<dbReference type="SUPFAM" id="SSF54593">
    <property type="entry name" value="Glyoxalase/Bleomycin resistance protein/Dihydroxybiphenyl dioxygenase"/>
    <property type="match status" value="1"/>
</dbReference>
<dbReference type="PANTHER" id="PTHR36113">
    <property type="entry name" value="LYASE, PUTATIVE-RELATED-RELATED"/>
    <property type="match status" value="1"/>
</dbReference>
<organism evidence="3 4">
    <name type="scientific">Pontibacillus salicampi</name>
    <dbReference type="NCBI Taxonomy" id="1449801"/>
    <lineage>
        <taxon>Bacteria</taxon>
        <taxon>Bacillati</taxon>
        <taxon>Bacillota</taxon>
        <taxon>Bacilli</taxon>
        <taxon>Bacillales</taxon>
        <taxon>Bacillaceae</taxon>
        <taxon>Pontibacillus</taxon>
    </lineage>
</organism>
<protein>
    <submittedName>
        <fullName evidence="3">VOC family protein</fullName>
    </submittedName>
</protein>
<dbReference type="PROSITE" id="PS51819">
    <property type="entry name" value="VOC"/>
    <property type="match status" value="1"/>
</dbReference>
<keyword evidence="4" id="KW-1185">Reference proteome</keyword>
<dbReference type="InterPro" id="IPR029068">
    <property type="entry name" value="Glyas_Bleomycin-R_OHBP_Dase"/>
</dbReference>
<evidence type="ECO:0000259" key="2">
    <source>
        <dbReference type="PROSITE" id="PS51819"/>
    </source>
</evidence>